<evidence type="ECO:0000313" key="2">
    <source>
        <dbReference type="EMBL" id="TGB42844.1"/>
    </source>
</evidence>
<comment type="caution">
    <text evidence="2">The sequence shown here is derived from an EMBL/GenBank/DDBJ whole genome shotgun (WGS) entry which is preliminary data.</text>
</comment>
<evidence type="ECO:0000259" key="1">
    <source>
        <dbReference type="Pfam" id="PF13360"/>
    </source>
</evidence>
<dbReference type="SUPFAM" id="SSF50998">
    <property type="entry name" value="Quinoprotein alcohol dehydrogenase-like"/>
    <property type="match status" value="1"/>
</dbReference>
<dbReference type="Proteomes" id="UP000297792">
    <property type="component" value="Unassembled WGS sequence"/>
</dbReference>
<dbReference type="InterPro" id="IPR011047">
    <property type="entry name" value="Quinoprotein_ADH-like_sf"/>
</dbReference>
<evidence type="ECO:0000313" key="3">
    <source>
        <dbReference type="Proteomes" id="UP000297792"/>
    </source>
</evidence>
<dbReference type="AlphaFoldDB" id="A0A4Z0HNU7"/>
<reference evidence="2 3" key="1">
    <citation type="submission" date="2018-12" db="EMBL/GenBank/DDBJ databases">
        <title>Draft genome sequences of Mycolicibacterium peregrinum isolated from a pig with lymphadenitis and from soil on the same Japanese pig farm.</title>
        <authorList>
            <person name="Komatsu T."/>
            <person name="Ohya K."/>
            <person name="Sawai K."/>
            <person name="Odoi J.O."/>
            <person name="Otsu K."/>
            <person name="Ota A."/>
            <person name="Ito T."/>
            <person name="Kawai M."/>
            <person name="Maruyama F."/>
        </authorList>
    </citation>
    <scope>NUCLEOTIDE SEQUENCE [LARGE SCALE GENOMIC DNA]</scope>
    <source>
        <strain evidence="2 3">138</strain>
    </source>
</reference>
<proteinExistence type="predicted"/>
<keyword evidence="3" id="KW-1185">Reference proteome</keyword>
<dbReference type="InterPro" id="IPR015943">
    <property type="entry name" value="WD40/YVTN_repeat-like_dom_sf"/>
</dbReference>
<dbReference type="InterPro" id="IPR002372">
    <property type="entry name" value="PQQ_rpt_dom"/>
</dbReference>
<organism evidence="2 3">
    <name type="scientific">Mycolicibacterium peregrinum</name>
    <name type="common">Mycobacterium peregrinum</name>
    <dbReference type="NCBI Taxonomy" id="43304"/>
    <lineage>
        <taxon>Bacteria</taxon>
        <taxon>Bacillati</taxon>
        <taxon>Actinomycetota</taxon>
        <taxon>Actinomycetes</taxon>
        <taxon>Mycobacteriales</taxon>
        <taxon>Mycobacteriaceae</taxon>
        <taxon>Mycolicibacterium</taxon>
    </lineage>
</organism>
<protein>
    <recommendedName>
        <fullName evidence="1">Pyrrolo-quinoline quinone repeat domain-containing protein</fullName>
    </recommendedName>
</protein>
<dbReference type="Pfam" id="PF13360">
    <property type="entry name" value="PQQ_2"/>
    <property type="match status" value="1"/>
</dbReference>
<accession>A0A4Z0HNU7</accession>
<sequence length="550" mass="58660">MPEESPAARPWYRALRRPLASLAVGASVAAAIVAIVSAIAMWTVRSSTDVMSGSQAAMGVVATVVGACAIILVLLGVQLRSRSSWRKSVIALVGFTAAALAIWSALRVVDLYESRDSLVFVDSTGATVLTAVASVSAIAAAVLGVAAVAFARDVERRIALSAFVVVVLVATLPTYRSIQEHRAGVWQPDLMATAATPAPVPDAIGAVRYRLPLEAGDRIPRVYRAGNGFVIDTRSGVTAYDGVTGEKCWHAGDFGTSGRLLVVRRDPGDAAGIVVLFLYGGIVAFDGSSGEVLWRREYSRGGEVTAAAGSIDALGVVVFTADAPEINNSRTRLHSLDPSTGEERWNDLIDCSNPTLDPGTPGQFSYRCGGKPAVIDAHTGDITDMPGEYAPDAGSDVYVVSDPRPHRDPTESDVTRVVSPDGSVIDEIPGTYPMSEARDGMLLVYGGADTWLLRDYRNHRSTTLPLRIETRYGLDTVDTIWLHRRLVITTRYEYPQRLQMVDPARPSDAPDSIESPCPRDESLRELHAVPGAVIAQCGNSYLAGLVPPHA</sequence>
<name>A0A4Z0HNU7_MYCPR</name>
<feature type="domain" description="Pyrrolo-quinoline quinone repeat" evidence="1">
    <location>
        <begin position="206"/>
        <end position="302"/>
    </location>
</feature>
<dbReference type="RefSeq" id="WP_135360794.1">
    <property type="nucleotide sequence ID" value="NZ_RWJZ01000008.1"/>
</dbReference>
<dbReference type="EMBL" id="RWKA01000006">
    <property type="protein sequence ID" value="TGB42844.1"/>
    <property type="molecule type" value="Genomic_DNA"/>
</dbReference>
<gene>
    <name evidence="2" type="ORF">EJD98_13510</name>
</gene>
<dbReference type="Gene3D" id="2.130.10.10">
    <property type="entry name" value="YVTN repeat-like/Quinoprotein amine dehydrogenase"/>
    <property type="match status" value="1"/>
</dbReference>